<dbReference type="PROSITE" id="PS51203">
    <property type="entry name" value="CS"/>
    <property type="match status" value="1"/>
</dbReference>
<evidence type="ECO:0000256" key="1">
    <source>
        <dbReference type="ARBA" id="ARBA00004496"/>
    </source>
</evidence>
<dbReference type="InterPro" id="IPR008978">
    <property type="entry name" value="HSP20-like_chaperone"/>
</dbReference>
<dbReference type="OMA" id="TDFYRPP"/>
<proteinExistence type="inferred from homology"/>
<keyword evidence="4" id="KW-0963">Cytoplasm</keyword>
<reference evidence="9 10" key="1">
    <citation type="journal article" date="2007" name="Nature">
        <title>Evolution of genes and genomes on the Drosophila phylogeny.</title>
        <authorList>
            <consortium name="Drosophila 12 Genomes Consortium"/>
            <person name="Clark A.G."/>
            <person name="Eisen M.B."/>
            <person name="Smith D.R."/>
            <person name="Bergman C.M."/>
            <person name="Oliver B."/>
            <person name="Markow T.A."/>
            <person name="Kaufman T.C."/>
            <person name="Kellis M."/>
            <person name="Gelbart W."/>
            <person name="Iyer V.N."/>
            <person name="Pollard D.A."/>
            <person name="Sackton T.B."/>
            <person name="Larracuente A.M."/>
            <person name="Singh N.D."/>
            <person name="Abad J.P."/>
            <person name="Abt D.N."/>
            <person name="Adryan B."/>
            <person name="Aguade M."/>
            <person name="Akashi H."/>
            <person name="Anderson W.W."/>
            <person name="Aquadro C.F."/>
            <person name="Ardell D.H."/>
            <person name="Arguello R."/>
            <person name="Artieri C.G."/>
            <person name="Barbash D.A."/>
            <person name="Barker D."/>
            <person name="Barsanti P."/>
            <person name="Batterham P."/>
            <person name="Batzoglou S."/>
            <person name="Begun D."/>
            <person name="Bhutkar A."/>
            <person name="Blanco E."/>
            <person name="Bosak S.A."/>
            <person name="Bradley R.K."/>
            <person name="Brand A.D."/>
            <person name="Brent M.R."/>
            <person name="Brooks A.N."/>
            <person name="Brown R.H."/>
            <person name="Butlin R.K."/>
            <person name="Caggese C."/>
            <person name="Calvi B.R."/>
            <person name="Bernardo de Carvalho A."/>
            <person name="Caspi A."/>
            <person name="Castrezana S."/>
            <person name="Celniker S.E."/>
            <person name="Chang J.L."/>
            <person name="Chapple C."/>
            <person name="Chatterji S."/>
            <person name="Chinwalla A."/>
            <person name="Civetta A."/>
            <person name="Clifton S.W."/>
            <person name="Comeron J.M."/>
            <person name="Costello J.C."/>
            <person name="Coyne J.A."/>
            <person name="Daub J."/>
            <person name="David R.G."/>
            <person name="Delcher A.L."/>
            <person name="Delehaunty K."/>
            <person name="Do C.B."/>
            <person name="Ebling H."/>
            <person name="Edwards K."/>
            <person name="Eickbush T."/>
            <person name="Evans J.D."/>
            <person name="Filipski A."/>
            <person name="Findeiss S."/>
            <person name="Freyhult E."/>
            <person name="Fulton L."/>
            <person name="Fulton R."/>
            <person name="Garcia A.C."/>
            <person name="Gardiner A."/>
            <person name="Garfield D.A."/>
            <person name="Garvin B.E."/>
            <person name="Gibson G."/>
            <person name="Gilbert D."/>
            <person name="Gnerre S."/>
            <person name="Godfrey J."/>
            <person name="Good R."/>
            <person name="Gotea V."/>
            <person name="Gravely B."/>
            <person name="Greenberg A.J."/>
            <person name="Griffiths-Jones S."/>
            <person name="Gross S."/>
            <person name="Guigo R."/>
            <person name="Gustafson E.A."/>
            <person name="Haerty W."/>
            <person name="Hahn M.W."/>
            <person name="Halligan D.L."/>
            <person name="Halpern A.L."/>
            <person name="Halter G.M."/>
            <person name="Han M.V."/>
            <person name="Heger A."/>
            <person name="Hillier L."/>
            <person name="Hinrichs A.S."/>
            <person name="Holmes I."/>
            <person name="Hoskins R.A."/>
            <person name="Hubisz M.J."/>
            <person name="Hultmark D."/>
            <person name="Huntley M.A."/>
            <person name="Jaffe D.B."/>
            <person name="Jagadeeshan S."/>
            <person name="Jeck W.R."/>
            <person name="Johnson J."/>
            <person name="Jones C.D."/>
            <person name="Jordan W.C."/>
            <person name="Karpen G.H."/>
            <person name="Kataoka E."/>
            <person name="Keightley P.D."/>
            <person name="Kheradpour P."/>
            <person name="Kirkness E.F."/>
            <person name="Koerich L.B."/>
            <person name="Kristiansen K."/>
            <person name="Kudrna D."/>
            <person name="Kulathinal R.J."/>
            <person name="Kumar S."/>
            <person name="Kwok R."/>
            <person name="Lander E."/>
            <person name="Langley C.H."/>
            <person name="Lapoint R."/>
            <person name="Lazzaro B.P."/>
            <person name="Lee S.J."/>
            <person name="Levesque L."/>
            <person name="Li R."/>
            <person name="Lin C.F."/>
            <person name="Lin M.F."/>
            <person name="Lindblad-Toh K."/>
            <person name="Llopart A."/>
            <person name="Long M."/>
            <person name="Low L."/>
            <person name="Lozovsky E."/>
            <person name="Lu J."/>
            <person name="Luo M."/>
            <person name="Machado C.A."/>
            <person name="Makalowski W."/>
            <person name="Marzo M."/>
            <person name="Matsuda M."/>
            <person name="Matzkin L."/>
            <person name="McAllister B."/>
            <person name="McBride C.S."/>
            <person name="McKernan B."/>
            <person name="McKernan K."/>
            <person name="Mendez-Lago M."/>
            <person name="Minx P."/>
            <person name="Mollenhauer M.U."/>
            <person name="Montooth K."/>
            <person name="Mount S.M."/>
            <person name="Mu X."/>
            <person name="Myers E."/>
            <person name="Negre B."/>
            <person name="Newfeld S."/>
            <person name="Nielsen R."/>
            <person name="Noor M.A."/>
            <person name="O'Grady P."/>
            <person name="Pachter L."/>
            <person name="Papaceit M."/>
            <person name="Parisi M.J."/>
            <person name="Parisi M."/>
            <person name="Parts L."/>
            <person name="Pedersen J.S."/>
            <person name="Pesole G."/>
            <person name="Phillippy A.M."/>
            <person name="Ponting C.P."/>
            <person name="Pop M."/>
            <person name="Porcelli D."/>
            <person name="Powell J.R."/>
            <person name="Prohaska S."/>
            <person name="Pruitt K."/>
            <person name="Puig M."/>
            <person name="Quesneville H."/>
            <person name="Ram K.R."/>
            <person name="Rand D."/>
            <person name="Rasmussen M.D."/>
            <person name="Reed L.K."/>
            <person name="Reenan R."/>
            <person name="Reily A."/>
            <person name="Remington K.A."/>
            <person name="Rieger T.T."/>
            <person name="Ritchie M.G."/>
            <person name="Robin C."/>
            <person name="Rogers Y.H."/>
            <person name="Rohde C."/>
            <person name="Rozas J."/>
            <person name="Rubenfield M.J."/>
            <person name="Ruiz A."/>
            <person name="Russo S."/>
            <person name="Salzberg S.L."/>
            <person name="Sanchez-Gracia A."/>
            <person name="Saranga D.J."/>
            <person name="Sato H."/>
            <person name="Schaeffer S.W."/>
            <person name="Schatz M.C."/>
            <person name="Schlenke T."/>
            <person name="Schwartz R."/>
            <person name="Segarra C."/>
            <person name="Singh R.S."/>
            <person name="Sirot L."/>
            <person name="Sirota M."/>
            <person name="Sisneros N.B."/>
            <person name="Smith C.D."/>
            <person name="Smith T.F."/>
            <person name="Spieth J."/>
            <person name="Stage D.E."/>
            <person name="Stark A."/>
            <person name="Stephan W."/>
            <person name="Strausberg R.L."/>
            <person name="Strempel S."/>
            <person name="Sturgill D."/>
            <person name="Sutton G."/>
            <person name="Sutton G.G."/>
            <person name="Tao W."/>
            <person name="Teichmann S."/>
            <person name="Tobari Y.N."/>
            <person name="Tomimura Y."/>
            <person name="Tsolas J.M."/>
            <person name="Valente V.L."/>
            <person name="Venter E."/>
            <person name="Venter J.C."/>
            <person name="Vicario S."/>
            <person name="Vieira F.G."/>
            <person name="Vilella A.J."/>
            <person name="Villasante A."/>
            <person name="Walenz B."/>
            <person name="Wang J."/>
            <person name="Wasserman M."/>
            <person name="Watts T."/>
            <person name="Wilson D."/>
            <person name="Wilson R.K."/>
            <person name="Wing R.A."/>
            <person name="Wolfner M.F."/>
            <person name="Wong A."/>
            <person name="Wong G.K."/>
            <person name="Wu C.I."/>
            <person name="Wu G."/>
            <person name="Yamamoto D."/>
            <person name="Yang H.P."/>
            <person name="Yang S.P."/>
            <person name="Yorke J.A."/>
            <person name="Yoshida K."/>
            <person name="Zdobnov E."/>
            <person name="Zhang P."/>
            <person name="Zhang Y."/>
            <person name="Zimin A.V."/>
            <person name="Baldwin J."/>
            <person name="Abdouelleil A."/>
            <person name="Abdulkadir J."/>
            <person name="Abebe A."/>
            <person name="Abera B."/>
            <person name="Abreu J."/>
            <person name="Acer S.C."/>
            <person name="Aftuck L."/>
            <person name="Alexander A."/>
            <person name="An P."/>
            <person name="Anderson E."/>
            <person name="Anderson S."/>
            <person name="Arachi H."/>
            <person name="Azer M."/>
            <person name="Bachantsang P."/>
            <person name="Barry A."/>
            <person name="Bayul T."/>
            <person name="Berlin A."/>
            <person name="Bessette D."/>
            <person name="Bloom T."/>
            <person name="Blye J."/>
            <person name="Boguslavskiy L."/>
            <person name="Bonnet C."/>
            <person name="Boukhgalter B."/>
            <person name="Bourzgui I."/>
            <person name="Brown A."/>
            <person name="Cahill P."/>
            <person name="Channer S."/>
            <person name="Cheshatsang Y."/>
            <person name="Chuda L."/>
            <person name="Citroen M."/>
            <person name="Collymore A."/>
            <person name="Cooke P."/>
            <person name="Costello M."/>
            <person name="D'Aco K."/>
            <person name="Daza R."/>
            <person name="De Haan G."/>
            <person name="DeGray S."/>
            <person name="DeMaso C."/>
            <person name="Dhargay N."/>
            <person name="Dooley K."/>
            <person name="Dooley E."/>
            <person name="Doricent M."/>
            <person name="Dorje P."/>
            <person name="Dorjee K."/>
            <person name="Dupes A."/>
            <person name="Elong R."/>
            <person name="Falk J."/>
            <person name="Farina A."/>
            <person name="Faro S."/>
            <person name="Ferguson D."/>
            <person name="Fisher S."/>
            <person name="Foley C.D."/>
            <person name="Franke A."/>
            <person name="Friedrich D."/>
            <person name="Gadbois L."/>
            <person name="Gearin G."/>
            <person name="Gearin C.R."/>
            <person name="Giannoukos G."/>
            <person name="Goode T."/>
            <person name="Graham J."/>
            <person name="Grandbois E."/>
            <person name="Grewal S."/>
            <person name="Gyaltsen K."/>
            <person name="Hafez N."/>
            <person name="Hagos B."/>
            <person name="Hall J."/>
            <person name="Henson C."/>
            <person name="Hollinger A."/>
            <person name="Honan T."/>
            <person name="Huard M.D."/>
            <person name="Hughes L."/>
            <person name="Hurhula B."/>
            <person name="Husby M.E."/>
            <person name="Kamat A."/>
            <person name="Kanga B."/>
            <person name="Kashin S."/>
            <person name="Khazanovich D."/>
            <person name="Kisner P."/>
            <person name="Lance K."/>
            <person name="Lara M."/>
            <person name="Lee W."/>
            <person name="Lennon N."/>
            <person name="Letendre F."/>
            <person name="LeVine R."/>
            <person name="Lipovsky A."/>
            <person name="Liu X."/>
            <person name="Liu J."/>
            <person name="Liu S."/>
            <person name="Lokyitsang T."/>
            <person name="Lokyitsang Y."/>
            <person name="Lubonja R."/>
            <person name="Lui A."/>
            <person name="MacDonald P."/>
            <person name="Magnisalis V."/>
            <person name="Maru K."/>
            <person name="Matthews C."/>
            <person name="McCusker W."/>
            <person name="McDonough S."/>
            <person name="Mehta T."/>
            <person name="Meldrim J."/>
            <person name="Meneus L."/>
            <person name="Mihai O."/>
            <person name="Mihalev A."/>
            <person name="Mihova T."/>
            <person name="Mittelman R."/>
            <person name="Mlenga V."/>
            <person name="Montmayeur A."/>
            <person name="Mulrain L."/>
            <person name="Navidi A."/>
            <person name="Naylor J."/>
            <person name="Negash T."/>
            <person name="Nguyen T."/>
            <person name="Nguyen N."/>
            <person name="Nicol R."/>
            <person name="Norbu C."/>
            <person name="Norbu N."/>
            <person name="Novod N."/>
            <person name="O'Neill B."/>
            <person name="Osman S."/>
            <person name="Markiewicz E."/>
            <person name="Oyono O.L."/>
            <person name="Patti C."/>
            <person name="Phunkhang P."/>
            <person name="Pierre F."/>
            <person name="Priest M."/>
            <person name="Raghuraman S."/>
            <person name="Rege F."/>
            <person name="Reyes R."/>
            <person name="Rise C."/>
            <person name="Rogov P."/>
            <person name="Ross K."/>
            <person name="Ryan E."/>
            <person name="Settipalli S."/>
            <person name="Shea T."/>
            <person name="Sherpa N."/>
            <person name="Shi L."/>
            <person name="Shih D."/>
            <person name="Sparrow T."/>
            <person name="Spaulding J."/>
            <person name="Stalker J."/>
            <person name="Stange-Thomann N."/>
            <person name="Stavropoulos S."/>
            <person name="Stone C."/>
            <person name="Strader C."/>
            <person name="Tesfaye S."/>
            <person name="Thomson T."/>
            <person name="Thoulutsang Y."/>
            <person name="Thoulutsang D."/>
            <person name="Topham K."/>
            <person name="Topping I."/>
            <person name="Tsamla T."/>
            <person name="Vassiliev H."/>
            <person name="Vo A."/>
            <person name="Wangchuk T."/>
            <person name="Wangdi T."/>
            <person name="Weiand M."/>
            <person name="Wilkinson J."/>
            <person name="Wilson A."/>
            <person name="Yadav S."/>
            <person name="Young G."/>
            <person name="Yu Q."/>
            <person name="Zembek L."/>
            <person name="Zhong D."/>
            <person name="Zimmer A."/>
            <person name="Zwirko Z."/>
            <person name="Jaffe D.B."/>
            <person name="Alvarez P."/>
            <person name="Brockman W."/>
            <person name="Butler J."/>
            <person name="Chin C."/>
            <person name="Gnerre S."/>
            <person name="Grabherr M."/>
            <person name="Kleber M."/>
            <person name="Mauceli E."/>
            <person name="MacCallum I."/>
        </authorList>
    </citation>
    <scope>NUCLEOTIDE SEQUENCE [LARGE SCALE GENOMIC DNA]</scope>
    <source>
        <strain evidence="10">Tucson 14030-0811.24</strain>
    </source>
</reference>
<keyword evidence="10" id="KW-1185">Reference proteome</keyword>
<dbReference type="CDD" id="cd06492">
    <property type="entry name" value="p23_mNUDC_like"/>
    <property type="match status" value="1"/>
</dbReference>
<dbReference type="HOGENOM" id="CLU_047332_1_0_1"/>
<dbReference type="PANTHER" id="PTHR12356">
    <property type="entry name" value="NUCLEAR MOVEMENT PROTEIN NUDC"/>
    <property type="match status" value="1"/>
</dbReference>
<dbReference type="eggNOG" id="KOG2265">
    <property type="taxonomic scope" value="Eukaryota"/>
</dbReference>
<dbReference type="PhylomeDB" id="B4MTM6"/>
<dbReference type="STRING" id="7260.B4MTM6"/>
<feature type="domain" description="CS" evidence="8">
    <location>
        <begin position="161"/>
        <end position="252"/>
    </location>
</feature>
<evidence type="ECO:0000259" key="8">
    <source>
        <dbReference type="PROSITE" id="PS51203"/>
    </source>
</evidence>
<accession>B4MTM6</accession>
<dbReference type="GO" id="GO:0051082">
    <property type="term" value="F:unfolded protein binding"/>
    <property type="evidence" value="ECO:0007669"/>
    <property type="project" value="TreeGrafter"/>
</dbReference>
<comment type="subcellular location">
    <subcellularLocation>
        <location evidence="1">Cytoplasm</location>
    </subcellularLocation>
</comment>
<organism evidence="9 10">
    <name type="scientific">Drosophila willistoni</name>
    <name type="common">Fruit fly</name>
    <dbReference type="NCBI Taxonomy" id="7260"/>
    <lineage>
        <taxon>Eukaryota</taxon>
        <taxon>Metazoa</taxon>
        <taxon>Ecdysozoa</taxon>
        <taxon>Arthropoda</taxon>
        <taxon>Hexapoda</taxon>
        <taxon>Insecta</taxon>
        <taxon>Pterygota</taxon>
        <taxon>Neoptera</taxon>
        <taxon>Endopterygota</taxon>
        <taxon>Diptera</taxon>
        <taxon>Brachycera</taxon>
        <taxon>Muscomorpha</taxon>
        <taxon>Ephydroidea</taxon>
        <taxon>Drosophilidae</taxon>
        <taxon>Drosophila</taxon>
        <taxon>Sophophora</taxon>
    </lineage>
</organism>
<keyword evidence="7" id="KW-0175">Coiled coil</keyword>
<dbReference type="Gene3D" id="2.60.40.790">
    <property type="match status" value="1"/>
</dbReference>
<name>B4MTM6_DROWI</name>
<dbReference type="InterPro" id="IPR025934">
    <property type="entry name" value="NudC_N_dom"/>
</dbReference>
<sequence>MSADEEQFDNVLLALAKRHHGGVPAFLQTIASFLRRKTDFYTGNKKTEWEEFVLDVFRTECNMALAAKEAAQRLKEERQLAEFQARQKERNLCQISDYSDVEAADIIREEEAKKRVHLLEAAYASGDCSARDTISKPIEMVDDDSERSELGKLQPNLGNGCTLEKYMWTQTLQDVELKVQLRVTFPLRSRHIVVNIGRKSLTVGLSGEEPIIDGELCAEIKQEESVWVLQDSKTILITLEKINKMTWWNRLVTTDPEISTRRINPDVSKFSDLNEETRNLVEKMMYDQRQREMGLPTTEDIKNRKLLEQFKRDHPNMDFSNYKI</sequence>
<dbReference type="EMBL" id="CH963852">
    <property type="protein sequence ID" value="EDW75465.1"/>
    <property type="molecule type" value="Genomic_DNA"/>
</dbReference>
<dbReference type="Pfam" id="PF14050">
    <property type="entry name" value="Nudc_N"/>
    <property type="match status" value="1"/>
</dbReference>
<evidence type="ECO:0000256" key="2">
    <source>
        <dbReference type="ARBA" id="ARBA00010513"/>
    </source>
</evidence>
<dbReference type="OrthoDB" id="416217at2759"/>
<dbReference type="PANTHER" id="PTHR12356:SF3">
    <property type="entry name" value="NUCLEAR MIGRATION PROTEIN NUDC"/>
    <property type="match status" value="1"/>
</dbReference>
<keyword evidence="5" id="KW-0597">Phosphoprotein</keyword>
<evidence type="ECO:0000256" key="5">
    <source>
        <dbReference type="ARBA" id="ARBA00022553"/>
    </source>
</evidence>
<dbReference type="FunFam" id="2.60.40.790:FF:000001">
    <property type="entry name" value="Nuclear migration protein nudC"/>
    <property type="match status" value="1"/>
</dbReference>
<evidence type="ECO:0000313" key="9">
    <source>
        <dbReference type="EMBL" id="EDW75465.1"/>
    </source>
</evidence>
<dbReference type="GO" id="GO:0006457">
    <property type="term" value="P:protein folding"/>
    <property type="evidence" value="ECO:0007669"/>
    <property type="project" value="TreeGrafter"/>
</dbReference>
<dbReference type="Proteomes" id="UP000007798">
    <property type="component" value="Unassembled WGS sequence"/>
</dbReference>
<dbReference type="SUPFAM" id="SSF49764">
    <property type="entry name" value="HSP20-like chaperones"/>
    <property type="match status" value="1"/>
</dbReference>
<evidence type="ECO:0000256" key="7">
    <source>
        <dbReference type="SAM" id="Coils"/>
    </source>
</evidence>
<protein>
    <recommendedName>
        <fullName evidence="3">Nuclear migration protein nudC</fullName>
    </recommendedName>
    <alternativeName>
        <fullName evidence="6">Nuclear distribution protein C homolog</fullName>
    </alternativeName>
</protein>
<dbReference type="AlphaFoldDB" id="B4MTM6"/>
<comment type="similarity">
    <text evidence="2">Belongs to the nudC family.</text>
</comment>
<evidence type="ECO:0000256" key="6">
    <source>
        <dbReference type="ARBA" id="ARBA00030427"/>
    </source>
</evidence>
<dbReference type="GO" id="GO:0005737">
    <property type="term" value="C:cytoplasm"/>
    <property type="evidence" value="ECO:0007669"/>
    <property type="project" value="UniProtKB-SubCell"/>
</dbReference>
<evidence type="ECO:0000256" key="4">
    <source>
        <dbReference type="ARBA" id="ARBA00022490"/>
    </source>
</evidence>
<evidence type="ECO:0000256" key="3">
    <source>
        <dbReference type="ARBA" id="ARBA00017641"/>
    </source>
</evidence>
<evidence type="ECO:0000313" key="10">
    <source>
        <dbReference type="Proteomes" id="UP000007798"/>
    </source>
</evidence>
<dbReference type="InParanoid" id="B4MTM6"/>
<gene>
    <name evidence="9" type="primary">Dwil\GK23802</name>
    <name evidence="9" type="ORF">Dwil_GK23802</name>
</gene>
<feature type="coiled-coil region" evidence="7">
    <location>
        <begin position="64"/>
        <end position="91"/>
    </location>
</feature>
<dbReference type="InterPro" id="IPR037898">
    <property type="entry name" value="NudC_fam"/>
</dbReference>
<dbReference type="InterPro" id="IPR007052">
    <property type="entry name" value="CS_dom"/>
</dbReference>
<dbReference type="Pfam" id="PF04969">
    <property type="entry name" value="CS"/>
    <property type="match status" value="1"/>
</dbReference>